<dbReference type="PROSITE" id="PS50082">
    <property type="entry name" value="WD_REPEATS_2"/>
    <property type="match status" value="1"/>
</dbReference>
<dbReference type="OrthoDB" id="289913at2759"/>
<sequence length="1012" mass="112068">SALDVDSLLLSHGRGADDSDEDQGDEFSVFRSVDEILLNYEASSSPPPIKGATDNNGLWATSRFLFNSSRGDSSNKNSALPLLFGSGMKPGAALAAAVASSRTIPTPHAAAIKMRRARVTASTENISSSDDLPLSPQSSGFSDTLSDAPVVGNPPVPVVEFHEVKEILLERFPSENVESADTYATGGYSSDYDPWKNSSELDQVSLQSNIPYRSEEKDIQRLDEYEDFAMPSSHVETAREYVLNGIGKTEQESAAVFEEESERQRITGRPSSDVGGASDFNVADSADDDSAVSQTDKSDVFEDELLDLAEDIERRQAFTGLHYEEGAAALPMKLEGQQRTSSVLGYFDVNSSNPITRSISSHSNSRDNGFPQVLAAHYNYIAVGMSKGSILVSPNKHTGQRVDSIDAKMMFLGLQGDRSHVPVTSLCFNMQGDILFSGYGDGHYTIWDVQKATALKVTVEHRAPIVHLLYLGSNAQYIRQFKVLSGDSMGVVKLIQFSVSPWLNRISQTETMKLFDESTSRVVCVAPLLSEEENVNMVPNQSTTDASASTTSMMNDGAAIFVARQSAVVAKVTPNVEVYTQLPKPEGVREGAMPYAAWKCTSQLADESAAENASVEMSDKNSLIAIAWDRTIQVAQMVKFKIKVVEKWTIDGEVAGLAWLGDEMLAIITVKEELFLFTKHGNLIHQTSISVEGFQGSDLFSYHRYFTDAFGNPEKAYHSTLAVQGVTMYLLGTEHLIVCRLLSWKERIEVLQKAGDWEGALSTGMSIYDGKSHGLVDLPKSLDDLQRIVVPYLSELVHLYIREVFSYISMSRYSHNSMMDQSDEIKDQYVRAGGVAVEFCIHIKKTDILFDDILAKFAEAQQKETFLELLEPYILKDMLSSIPPAIMQALVEHYSGRGWLQRIEQCILHMDILSLDFNQVIRLCREHGLHRALIYLFNKGLDDFRTPLEELLVLLQTSTREDANSIGYRVLVYLKYCFKGLVFPPGSGFISLQRLPSLRKELMHFLLDSTSS</sequence>
<feature type="compositionally biased region" description="Low complexity" evidence="3">
    <location>
        <begin position="127"/>
        <end position="139"/>
    </location>
</feature>
<dbReference type="InterPro" id="IPR045111">
    <property type="entry name" value="Vps41/Vps8"/>
</dbReference>
<feature type="non-terminal residue" evidence="5">
    <location>
        <position position="1012"/>
    </location>
</feature>
<dbReference type="InterPro" id="IPR036322">
    <property type="entry name" value="WD40_repeat_dom_sf"/>
</dbReference>
<dbReference type="GO" id="GO:0006623">
    <property type="term" value="P:protein targeting to vacuole"/>
    <property type="evidence" value="ECO:0007669"/>
    <property type="project" value="InterPro"/>
</dbReference>
<dbReference type="AlphaFoldDB" id="S8D3W6"/>
<feature type="repeat" description="WD" evidence="2">
    <location>
        <begin position="423"/>
        <end position="457"/>
    </location>
</feature>
<evidence type="ECO:0000313" key="5">
    <source>
        <dbReference type="EMBL" id="EPS74414.1"/>
    </source>
</evidence>
<comment type="caution">
    <text evidence="5">The sequence shown here is derived from an EMBL/GenBank/DDBJ whole genome shotgun (WGS) entry which is preliminary data.</text>
</comment>
<dbReference type="Proteomes" id="UP000015453">
    <property type="component" value="Unassembled WGS sequence"/>
</dbReference>
<dbReference type="GO" id="GO:0034058">
    <property type="term" value="P:endosomal vesicle fusion"/>
    <property type="evidence" value="ECO:0007669"/>
    <property type="project" value="TreeGrafter"/>
</dbReference>
<evidence type="ECO:0000313" key="6">
    <source>
        <dbReference type="Proteomes" id="UP000015453"/>
    </source>
</evidence>
<dbReference type="EMBL" id="AUSU01000077">
    <property type="protein sequence ID" value="EPS74414.1"/>
    <property type="molecule type" value="Genomic_DNA"/>
</dbReference>
<gene>
    <name evidence="5" type="ORF">M569_00339</name>
</gene>
<feature type="domain" description="Vacuolar protein sorting-associated protein 8 central" evidence="4">
    <location>
        <begin position="866"/>
        <end position="1011"/>
    </location>
</feature>
<comment type="similarity">
    <text evidence="1">Belongs to the VPS8 family.</text>
</comment>
<dbReference type="PANTHER" id="PTHR12616:SF8">
    <property type="entry name" value="VACUOLAR PROTEIN SORTING-ASSOCIATED PROTEIN 8 HOMOLOG"/>
    <property type="match status" value="1"/>
</dbReference>
<dbReference type="SUPFAM" id="SSF50978">
    <property type="entry name" value="WD40 repeat-like"/>
    <property type="match status" value="1"/>
</dbReference>
<keyword evidence="2" id="KW-0853">WD repeat</keyword>
<feature type="non-terminal residue" evidence="5">
    <location>
        <position position="1"/>
    </location>
</feature>
<dbReference type="InterPro" id="IPR015943">
    <property type="entry name" value="WD40/YVTN_repeat-like_dom_sf"/>
</dbReference>
<dbReference type="Pfam" id="PF12816">
    <property type="entry name" value="TPR_Vps8"/>
    <property type="match status" value="1"/>
</dbReference>
<evidence type="ECO:0000256" key="3">
    <source>
        <dbReference type="SAM" id="MobiDB-lite"/>
    </source>
</evidence>
<dbReference type="InterPro" id="IPR001680">
    <property type="entry name" value="WD40_rpt"/>
</dbReference>
<proteinExistence type="inferred from homology"/>
<dbReference type="Pfam" id="PF23410">
    <property type="entry name" value="Beta-prop_VPS8"/>
    <property type="match status" value="1"/>
</dbReference>
<protein>
    <recommendedName>
        <fullName evidence="4">Vacuolar protein sorting-associated protein 8 central domain-containing protein</fullName>
    </recommendedName>
</protein>
<dbReference type="PANTHER" id="PTHR12616">
    <property type="entry name" value="VACUOLAR PROTEIN SORTING VPS41"/>
    <property type="match status" value="1"/>
</dbReference>
<evidence type="ECO:0000256" key="2">
    <source>
        <dbReference type="PROSITE-ProRule" id="PRU00221"/>
    </source>
</evidence>
<evidence type="ECO:0000256" key="1">
    <source>
        <dbReference type="ARBA" id="ARBA00009422"/>
    </source>
</evidence>
<keyword evidence="6" id="KW-1185">Reference proteome</keyword>
<dbReference type="GO" id="GO:0005770">
    <property type="term" value="C:late endosome"/>
    <property type="evidence" value="ECO:0007669"/>
    <property type="project" value="TreeGrafter"/>
</dbReference>
<dbReference type="GO" id="GO:0030897">
    <property type="term" value="C:HOPS complex"/>
    <property type="evidence" value="ECO:0007669"/>
    <property type="project" value="TreeGrafter"/>
</dbReference>
<feature type="region of interest" description="Disordered" evidence="3">
    <location>
        <begin position="122"/>
        <end position="143"/>
    </location>
</feature>
<feature type="region of interest" description="Disordered" evidence="3">
    <location>
        <begin position="255"/>
        <end position="297"/>
    </location>
</feature>
<name>S8D3W6_9LAMI</name>
<organism evidence="5 6">
    <name type="scientific">Genlisea aurea</name>
    <dbReference type="NCBI Taxonomy" id="192259"/>
    <lineage>
        <taxon>Eukaryota</taxon>
        <taxon>Viridiplantae</taxon>
        <taxon>Streptophyta</taxon>
        <taxon>Embryophyta</taxon>
        <taxon>Tracheophyta</taxon>
        <taxon>Spermatophyta</taxon>
        <taxon>Magnoliopsida</taxon>
        <taxon>eudicotyledons</taxon>
        <taxon>Gunneridae</taxon>
        <taxon>Pentapetalae</taxon>
        <taxon>asterids</taxon>
        <taxon>lamiids</taxon>
        <taxon>Lamiales</taxon>
        <taxon>Lentibulariaceae</taxon>
        <taxon>Genlisea</taxon>
    </lineage>
</organism>
<dbReference type="Gene3D" id="2.130.10.10">
    <property type="entry name" value="YVTN repeat-like/Quinoprotein amine dehydrogenase"/>
    <property type="match status" value="1"/>
</dbReference>
<dbReference type="InterPro" id="IPR025941">
    <property type="entry name" value="Vps8_central_dom"/>
</dbReference>
<reference evidence="5 6" key="1">
    <citation type="journal article" date="2013" name="BMC Genomics">
        <title>The miniature genome of a carnivorous plant Genlisea aurea contains a low number of genes and short non-coding sequences.</title>
        <authorList>
            <person name="Leushkin E.V."/>
            <person name="Sutormin R.A."/>
            <person name="Nabieva E.R."/>
            <person name="Penin A.A."/>
            <person name="Kondrashov A.S."/>
            <person name="Logacheva M.D."/>
        </authorList>
    </citation>
    <scope>NUCLEOTIDE SEQUENCE [LARGE SCALE GENOMIC DNA]</scope>
</reference>
<accession>S8D3W6</accession>
<evidence type="ECO:0000259" key="4">
    <source>
        <dbReference type="Pfam" id="PF12816"/>
    </source>
</evidence>